<dbReference type="SUPFAM" id="SSF52058">
    <property type="entry name" value="L domain-like"/>
    <property type="match status" value="1"/>
</dbReference>
<dbReference type="AlphaFoldDB" id="A0AAR5PYC8"/>
<feature type="signal peptide" evidence="4">
    <location>
        <begin position="1"/>
        <end position="21"/>
    </location>
</feature>
<feature type="chain" id="PRO_5043546316" description="LRRCT domain-containing protein" evidence="4">
    <location>
        <begin position="22"/>
        <end position="261"/>
    </location>
</feature>
<dbReference type="InterPro" id="IPR050541">
    <property type="entry name" value="LRR_TM_domain-containing"/>
</dbReference>
<dbReference type="Pfam" id="PF13855">
    <property type="entry name" value="LRR_8"/>
    <property type="match status" value="2"/>
</dbReference>
<name>A0AAR5PYC8_DENPD</name>
<evidence type="ECO:0000256" key="1">
    <source>
        <dbReference type="ARBA" id="ARBA00022614"/>
    </source>
</evidence>
<proteinExistence type="predicted"/>
<dbReference type="PANTHER" id="PTHR24369:SF210">
    <property type="entry name" value="CHAOPTIN-RELATED"/>
    <property type="match status" value="1"/>
</dbReference>
<keyword evidence="1" id="KW-0433">Leucine-rich repeat</keyword>
<evidence type="ECO:0000313" key="5">
    <source>
        <dbReference type="EnsemblMetazoa" id="XP_019766005.1"/>
    </source>
</evidence>
<evidence type="ECO:0008006" key="7">
    <source>
        <dbReference type="Google" id="ProtNLM"/>
    </source>
</evidence>
<dbReference type="InterPro" id="IPR032675">
    <property type="entry name" value="LRR_dom_sf"/>
</dbReference>
<dbReference type="GO" id="GO:0005886">
    <property type="term" value="C:plasma membrane"/>
    <property type="evidence" value="ECO:0007669"/>
    <property type="project" value="TreeGrafter"/>
</dbReference>
<protein>
    <recommendedName>
        <fullName evidence="7">LRRCT domain-containing protein</fullName>
    </recommendedName>
</protein>
<dbReference type="SMART" id="SM00369">
    <property type="entry name" value="LRR_TYP"/>
    <property type="match status" value="4"/>
</dbReference>
<evidence type="ECO:0000256" key="2">
    <source>
        <dbReference type="ARBA" id="ARBA00022729"/>
    </source>
</evidence>
<dbReference type="Gene3D" id="3.80.10.10">
    <property type="entry name" value="Ribonuclease Inhibitor"/>
    <property type="match status" value="2"/>
</dbReference>
<dbReference type="PROSITE" id="PS51450">
    <property type="entry name" value="LRR"/>
    <property type="match status" value="1"/>
</dbReference>
<accession>A0AAR5PYC8</accession>
<sequence>MSRIPFWILVLWASFIRYTVSDSDWTKECNICSCIWVSGRRIANCSNKGFNRIPNGLSNLVREIDFSNNALYSLADGEFISANLLDIHKLKFQNCSIELFYEGAFRRLALIIELDLSRNSIAELKSNTFRDNVKLRILSLSYNRIKTLEEGLFSNMSFVQRIHVDHNEIEHISENTFYNLPLLTDINLGYNKLKTAAFDLKEKLPKLNSLNVEENPWICDCRLGLFHQSLMKNNLITHATKCEKPPKFKGQRGKAFLVRLL</sequence>
<keyword evidence="3" id="KW-0677">Repeat</keyword>
<reference evidence="5" key="2">
    <citation type="submission" date="2024-08" db="UniProtKB">
        <authorList>
            <consortium name="EnsemblMetazoa"/>
        </authorList>
    </citation>
    <scope>IDENTIFICATION</scope>
</reference>
<evidence type="ECO:0000313" key="6">
    <source>
        <dbReference type="Proteomes" id="UP000019118"/>
    </source>
</evidence>
<dbReference type="PANTHER" id="PTHR24369">
    <property type="entry name" value="ANTIGEN BSP, PUTATIVE-RELATED"/>
    <property type="match status" value="1"/>
</dbReference>
<keyword evidence="2 4" id="KW-0732">Signal</keyword>
<organism evidence="5 6">
    <name type="scientific">Dendroctonus ponderosae</name>
    <name type="common">Mountain pine beetle</name>
    <dbReference type="NCBI Taxonomy" id="77166"/>
    <lineage>
        <taxon>Eukaryota</taxon>
        <taxon>Metazoa</taxon>
        <taxon>Ecdysozoa</taxon>
        <taxon>Arthropoda</taxon>
        <taxon>Hexapoda</taxon>
        <taxon>Insecta</taxon>
        <taxon>Pterygota</taxon>
        <taxon>Neoptera</taxon>
        <taxon>Endopterygota</taxon>
        <taxon>Coleoptera</taxon>
        <taxon>Polyphaga</taxon>
        <taxon>Cucujiformia</taxon>
        <taxon>Curculionidae</taxon>
        <taxon>Scolytinae</taxon>
        <taxon>Dendroctonus</taxon>
    </lineage>
</organism>
<keyword evidence="6" id="KW-1185">Reference proteome</keyword>
<dbReference type="InterPro" id="IPR003591">
    <property type="entry name" value="Leu-rich_rpt_typical-subtyp"/>
</dbReference>
<dbReference type="Proteomes" id="UP000019118">
    <property type="component" value="Unassembled WGS sequence"/>
</dbReference>
<evidence type="ECO:0000256" key="3">
    <source>
        <dbReference type="ARBA" id="ARBA00022737"/>
    </source>
</evidence>
<dbReference type="EnsemblMetazoa" id="XM_019910446.1">
    <property type="protein sequence ID" value="XP_019766005.1"/>
    <property type="gene ID" value="LOC109541565"/>
</dbReference>
<evidence type="ECO:0000256" key="4">
    <source>
        <dbReference type="SAM" id="SignalP"/>
    </source>
</evidence>
<dbReference type="InterPro" id="IPR001611">
    <property type="entry name" value="Leu-rich_rpt"/>
</dbReference>
<reference evidence="6" key="1">
    <citation type="journal article" date="2013" name="Genome Biol.">
        <title>Draft genome of the mountain pine beetle, Dendroctonus ponderosae Hopkins, a major forest pest.</title>
        <authorList>
            <person name="Keeling C.I."/>
            <person name="Yuen M.M."/>
            <person name="Liao N.Y."/>
            <person name="Docking T.R."/>
            <person name="Chan S.K."/>
            <person name="Taylor G.A."/>
            <person name="Palmquist D.L."/>
            <person name="Jackman S.D."/>
            <person name="Nguyen A."/>
            <person name="Li M."/>
            <person name="Henderson H."/>
            <person name="Janes J.K."/>
            <person name="Zhao Y."/>
            <person name="Pandoh P."/>
            <person name="Moore R."/>
            <person name="Sperling F.A."/>
            <person name="Huber D.P."/>
            <person name="Birol I."/>
            <person name="Jones S.J."/>
            <person name="Bohlmann J."/>
        </authorList>
    </citation>
    <scope>NUCLEOTIDE SEQUENCE</scope>
</reference>